<proteinExistence type="predicted"/>
<evidence type="ECO:0000313" key="1">
    <source>
        <dbReference type="EMBL" id="KAJ4426749.1"/>
    </source>
</evidence>
<accession>A0ABQ8RYF6</accession>
<gene>
    <name evidence="1" type="ORF">ANN_26548</name>
</gene>
<evidence type="ECO:0000313" key="2">
    <source>
        <dbReference type="Proteomes" id="UP001148838"/>
    </source>
</evidence>
<organism evidence="1 2">
    <name type="scientific">Periplaneta americana</name>
    <name type="common">American cockroach</name>
    <name type="synonym">Blatta americana</name>
    <dbReference type="NCBI Taxonomy" id="6978"/>
    <lineage>
        <taxon>Eukaryota</taxon>
        <taxon>Metazoa</taxon>
        <taxon>Ecdysozoa</taxon>
        <taxon>Arthropoda</taxon>
        <taxon>Hexapoda</taxon>
        <taxon>Insecta</taxon>
        <taxon>Pterygota</taxon>
        <taxon>Neoptera</taxon>
        <taxon>Polyneoptera</taxon>
        <taxon>Dictyoptera</taxon>
        <taxon>Blattodea</taxon>
        <taxon>Blattoidea</taxon>
        <taxon>Blattidae</taxon>
        <taxon>Blattinae</taxon>
        <taxon>Periplaneta</taxon>
    </lineage>
</organism>
<name>A0ABQ8RYF6_PERAM</name>
<reference evidence="1 2" key="1">
    <citation type="journal article" date="2022" name="Allergy">
        <title>Genome assembly and annotation of Periplaneta americana reveal a comprehensive cockroach allergen profile.</title>
        <authorList>
            <person name="Wang L."/>
            <person name="Xiong Q."/>
            <person name="Saelim N."/>
            <person name="Wang L."/>
            <person name="Nong W."/>
            <person name="Wan A.T."/>
            <person name="Shi M."/>
            <person name="Liu X."/>
            <person name="Cao Q."/>
            <person name="Hui J.H.L."/>
            <person name="Sookrung N."/>
            <person name="Leung T.F."/>
            <person name="Tungtrongchitr A."/>
            <person name="Tsui S.K.W."/>
        </authorList>
    </citation>
    <scope>NUCLEOTIDE SEQUENCE [LARGE SCALE GENOMIC DNA]</scope>
    <source>
        <strain evidence="1">PWHHKU_190912</strain>
    </source>
</reference>
<protein>
    <submittedName>
        <fullName evidence="1">Uncharacterized protein</fullName>
    </submittedName>
</protein>
<keyword evidence="2" id="KW-1185">Reference proteome</keyword>
<dbReference type="Proteomes" id="UP001148838">
    <property type="component" value="Unassembled WGS sequence"/>
</dbReference>
<dbReference type="EMBL" id="JAJSOF020000039">
    <property type="protein sequence ID" value="KAJ4426749.1"/>
    <property type="molecule type" value="Genomic_DNA"/>
</dbReference>
<comment type="caution">
    <text evidence="1">The sequence shown here is derived from an EMBL/GenBank/DDBJ whole genome shotgun (WGS) entry which is preliminary data.</text>
</comment>
<sequence>MMVNPVMISLTLMKKMVKWKCLMAIQIQNRKVRASGDDEQFEIPNKVPRVPGFKSKDGTVWRQHCSPKAVGTRQCNIVTHLPGVRP</sequence>